<reference evidence="2" key="2">
    <citation type="submission" date="2020-09" db="EMBL/GenBank/DDBJ databases">
        <authorList>
            <person name="Sun Q."/>
            <person name="Ohkuma M."/>
        </authorList>
    </citation>
    <scope>NUCLEOTIDE SEQUENCE</scope>
    <source>
        <strain evidence="2">JCM 13064</strain>
    </source>
</reference>
<comment type="caution">
    <text evidence="2">The sequence shown here is derived from an EMBL/GenBank/DDBJ whole genome shotgun (WGS) entry which is preliminary data.</text>
</comment>
<protein>
    <submittedName>
        <fullName evidence="2">Uncharacterized protein</fullName>
    </submittedName>
</protein>
<dbReference type="EMBL" id="BMNT01000038">
    <property type="protein sequence ID" value="GGL08889.1"/>
    <property type="molecule type" value="Genomic_DNA"/>
</dbReference>
<name>A0A917RIN0_9ACTN</name>
<evidence type="ECO:0000313" key="3">
    <source>
        <dbReference type="Proteomes" id="UP000645217"/>
    </source>
</evidence>
<feature type="compositionally biased region" description="Basic and acidic residues" evidence="1">
    <location>
        <begin position="20"/>
        <end position="54"/>
    </location>
</feature>
<keyword evidence="3" id="KW-1185">Reference proteome</keyword>
<sequence>MLWRAVGEGGAGPVAATGGVEREMTPRPVGERWRSVRRGRDEVPQASDLVERYQ</sequence>
<dbReference type="Proteomes" id="UP000645217">
    <property type="component" value="Unassembled WGS sequence"/>
</dbReference>
<feature type="region of interest" description="Disordered" evidence="1">
    <location>
        <begin position="1"/>
        <end position="54"/>
    </location>
</feature>
<reference evidence="2" key="1">
    <citation type="journal article" date="2014" name="Int. J. Syst. Evol. Microbiol.">
        <title>Complete genome sequence of Corynebacterium casei LMG S-19264T (=DSM 44701T), isolated from a smear-ripened cheese.</title>
        <authorList>
            <consortium name="US DOE Joint Genome Institute (JGI-PGF)"/>
            <person name="Walter F."/>
            <person name="Albersmeier A."/>
            <person name="Kalinowski J."/>
            <person name="Ruckert C."/>
        </authorList>
    </citation>
    <scope>NUCLEOTIDE SEQUENCE</scope>
    <source>
        <strain evidence="2">JCM 13064</strain>
    </source>
</reference>
<evidence type="ECO:0000313" key="2">
    <source>
        <dbReference type="EMBL" id="GGL08889.1"/>
    </source>
</evidence>
<evidence type="ECO:0000256" key="1">
    <source>
        <dbReference type="SAM" id="MobiDB-lite"/>
    </source>
</evidence>
<dbReference type="AlphaFoldDB" id="A0A917RIN0"/>
<organism evidence="2 3">
    <name type="scientific">Sphaerisporangium melleum</name>
    <dbReference type="NCBI Taxonomy" id="321316"/>
    <lineage>
        <taxon>Bacteria</taxon>
        <taxon>Bacillati</taxon>
        <taxon>Actinomycetota</taxon>
        <taxon>Actinomycetes</taxon>
        <taxon>Streptosporangiales</taxon>
        <taxon>Streptosporangiaceae</taxon>
        <taxon>Sphaerisporangium</taxon>
    </lineage>
</organism>
<accession>A0A917RIN0</accession>
<gene>
    <name evidence="2" type="ORF">GCM10007964_58930</name>
</gene>
<proteinExistence type="predicted"/>